<name>A0A8S9V9K6_PHYIN</name>
<protein>
    <submittedName>
        <fullName evidence="2">Uncharacterized protein</fullName>
    </submittedName>
</protein>
<dbReference type="Proteomes" id="UP000704712">
    <property type="component" value="Unassembled WGS sequence"/>
</dbReference>
<proteinExistence type="predicted"/>
<evidence type="ECO:0000313" key="2">
    <source>
        <dbReference type="EMBL" id="KAF4149725.1"/>
    </source>
</evidence>
<organism evidence="2 3">
    <name type="scientific">Phytophthora infestans</name>
    <name type="common">Potato late blight agent</name>
    <name type="synonym">Botrytis infestans</name>
    <dbReference type="NCBI Taxonomy" id="4787"/>
    <lineage>
        <taxon>Eukaryota</taxon>
        <taxon>Sar</taxon>
        <taxon>Stramenopiles</taxon>
        <taxon>Oomycota</taxon>
        <taxon>Peronosporomycetes</taxon>
        <taxon>Peronosporales</taxon>
        <taxon>Peronosporaceae</taxon>
        <taxon>Phytophthora</taxon>
    </lineage>
</organism>
<evidence type="ECO:0000256" key="1">
    <source>
        <dbReference type="SAM" id="MobiDB-lite"/>
    </source>
</evidence>
<sequence length="65" mass="7444">MALEQDREYRSRKKPNMSARQVEQDNRSKSTSANHRRNGQDKEQASRPGKLQRTNPSSARDSKSG</sequence>
<dbReference type="AlphaFoldDB" id="A0A8S9V9K6"/>
<evidence type="ECO:0000313" key="3">
    <source>
        <dbReference type="Proteomes" id="UP000704712"/>
    </source>
</evidence>
<feature type="region of interest" description="Disordered" evidence="1">
    <location>
        <begin position="1"/>
        <end position="65"/>
    </location>
</feature>
<reference evidence="2" key="1">
    <citation type="submission" date="2020-03" db="EMBL/GenBank/DDBJ databases">
        <title>Hybrid Assembly of Korean Phytophthora infestans isolates.</title>
        <authorList>
            <person name="Prokchorchik M."/>
            <person name="Lee Y."/>
            <person name="Seo J."/>
            <person name="Cho J.-H."/>
            <person name="Park Y.-E."/>
            <person name="Jang D.-C."/>
            <person name="Im J.-S."/>
            <person name="Choi J.-G."/>
            <person name="Park H.-J."/>
            <person name="Lee G.-B."/>
            <person name="Lee Y.-G."/>
            <person name="Hong S.-Y."/>
            <person name="Cho K."/>
            <person name="Sohn K.H."/>
        </authorList>
    </citation>
    <scope>NUCLEOTIDE SEQUENCE</scope>
    <source>
        <strain evidence="2">KR_2_A2</strain>
    </source>
</reference>
<dbReference type="EMBL" id="JAACNO010000142">
    <property type="protein sequence ID" value="KAF4149725.1"/>
    <property type="molecule type" value="Genomic_DNA"/>
</dbReference>
<comment type="caution">
    <text evidence="2">The sequence shown here is derived from an EMBL/GenBank/DDBJ whole genome shotgun (WGS) entry which is preliminary data.</text>
</comment>
<accession>A0A8S9V9K6</accession>
<gene>
    <name evidence="2" type="ORF">GN958_ATG01121</name>
</gene>